<keyword evidence="2" id="KW-0645">Protease</keyword>
<dbReference type="AlphaFoldDB" id="A0A5C1ANZ3"/>
<keyword evidence="2" id="KW-0121">Carboxypeptidase</keyword>
<reference evidence="3" key="1">
    <citation type="submission" date="2019-08" db="EMBL/GenBank/DDBJ databases">
        <title>Limnoglobus roseus gen. nov., sp. nov., a novel freshwater planctomycete with a giant genome from the family Gemmataceae.</title>
        <authorList>
            <person name="Kulichevskaya I.S."/>
            <person name="Naumoff D.G."/>
            <person name="Miroshnikov K."/>
            <person name="Ivanova A."/>
            <person name="Philippov D.A."/>
            <person name="Hakobyan A."/>
            <person name="Rijpstra I.C."/>
            <person name="Sinninghe Damste J.S."/>
            <person name="Liesack W."/>
            <person name="Dedysh S.N."/>
        </authorList>
    </citation>
    <scope>NUCLEOTIDE SEQUENCE [LARGE SCALE GENOMIC DNA]</scope>
    <source>
        <strain evidence="3">PX52</strain>
    </source>
</reference>
<feature type="chain" id="PRO_5022938160" evidence="1">
    <location>
        <begin position="27"/>
        <end position="143"/>
    </location>
</feature>
<name>A0A5C1ANZ3_9BACT</name>
<evidence type="ECO:0000313" key="2">
    <source>
        <dbReference type="EMBL" id="QEL20891.1"/>
    </source>
</evidence>
<sequence length="143" mass="15020">MTKISFRRGWAAVAFASLLAVGCSNSDGRVPVNKTTGTLVWAGHKVLGLMVVLHPTDPAAPKLPTLLTGAVRADGGFSITCYDVSDGAPAGEYIATIREAPMPDGAAKVALPPAKYLDPKSSPLRVRIEKKPVNELLPLTISE</sequence>
<organism evidence="2 3">
    <name type="scientific">Limnoglobus roseus</name>
    <dbReference type="NCBI Taxonomy" id="2598579"/>
    <lineage>
        <taxon>Bacteria</taxon>
        <taxon>Pseudomonadati</taxon>
        <taxon>Planctomycetota</taxon>
        <taxon>Planctomycetia</taxon>
        <taxon>Gemmatales</taxon>
        <taxon>Gemmataceae</taxon>
        <taxon>Limnoglobus</taxon>
    </lineage>
</organism>
<dbReference type="GO" id="GO:0004180">
    <property type="term" value="F:carboxypeptidase activity"/>
    <property type="evidence" value="ECO:0007669"/>
    <property type="project" value="UniProtKB-KW"/>
</dbReference>
<dbReference type="OrthoDB" id="288856at2"/>
<dbReference type="Proteomes" id="UP000324974">
    <property type="component" value="Chromosome"/>
</dbReference>
<dbReference type="EMBL" id="CP042425">
    <property type="protein sequence ID" value="QEL20891.1"/>
    <property type="molecule type" value="Genomic_DNA"/>
</dbReference>
<keyword evidence="2" id="KW-0378">Hydrolase</keyword>
<dbReference type="RefSeq" id="WP_149115138.1">
    <property type="nucleotide sequence ID" value="NZ_CP042425.1"/>
</dbReference>
<accession>A0A5C1ANZ3</accession>
<gene>
    <name evidence="2" type="ORF">PX52LOC_08012</name>
</gene>
<dbReference type="PROSITE" id="PS51257">
    <property type="entry name" value="PROKAR_LIPOPROTEIN"/>
    <property type="match status" value="1"/>
</dbReference>
<evidence type="ECO:0000313" key="3">
    <source>
        <dbReference type="Proteomes" id="UP000324974"/>
    </source>
</evidence>
<keyword evidence="3" id="KW-1185">Reference proteome</keyword>
<dbReference type="KEGG" id="lrs:PX52LOC_08012"/>
<feature type="signal peptide" evidence="1">
    <location>
        <begin position="1"/>
        <end position="26"/>
    </location>
</feature>
<protein>
    <submittedName>
        <fullName evidence="2">Carboxypeptidase regulatory-like domain-containing protein</fullName>
    </submittedName>
</protein>
<keyword evidence="1" id="KW-0732">Signal</keyword>
<evidence type="ECO:0000256" key="1">
    <source>
        <dbReference type="SAM" id="SignalP"/>
    </source>
</evidence>
<proteinExistence type="predicted"/>